<keyword evidence="1" id="KW-1003">Cell membrane</keyword>
<evidence type="ECO:0000256" key="2">
    <source>
        <dbReference type="SAM" id="MobiDB-lite"/>
    </source>
</evidence>
<organism evidence="3 4">
    <name type="scientific">Paraoerskovia sediminicola</name>
    <dbReference type="NCBI Taxonomy" id="1138587"/>
    <lineage>
        <taxon>Bacteria</taxon>
        <taxon>Bacillati</taxon>
        <taxon>Actinomycetota</taxon>
        <taxon>Actinomycetes</taxon>
        <taxon>Micrococcales</taxon>
        <taxon>Cellulomonadaceae</taxon>
        <taxon>Paraoerskovia</taxon>
    </lineage>
</organism>
<dbReference type="SMART" id="SM01234">
    <property type="entry name" value="Haemolytic"/>
    <property type="match status" value="1"/>
</dbReference>
<protein>
    <recommendedName>
        <fullName evidence="1">Putative membrane protein insertion efficiency factor</fullName>
    </recommendedName>
</protein>
<dbReference type="InterPro" id="IPR002696">
    <property type="entry name" value="Membr_insert_effic_factor_YidD"/>
</dbReference>
<dbReference type="HAMAP" id="MF_00386">
    <property type="entry name" value="UPF0161_YidD"/>
    <property type="match status" value="1"/>
</dbReference>
<dbReference type="Pfam" id="PF01809">
    <property type="entry name" value="YidD"/>
    <property type="match status" value="1"/>
</dbReference>
<dbReference type="PANTHER" id="PTHR33383">
    <property type="entry name" value="MEMBRANE PROTEIN INSERTION EFFICIENCY FACTOR-RELATED"/>
    <property type="match status" value="1"/>
</dbReference>
<name>A0ABN6XB42_9CELL</name>
<dbReference type="RefSeq" id="WP_286219104.1">
    <property type="nucleotide sequence ID" value="NZ_AP027729.1"/>
</dbReference>
<dbReference type="PANTHER" id="PTHR33383:SF1">
    <property type="entry name" value="MEMBRANE PROTEIN INSERTION EFFICIENCY FACTOR-RELATED"/>
    <property type="match status" value="1"/>
</dbReference>
<accession>A0ABN6XB42</accession>
<comment type="function">
    <text evidence="1">Could be involved in insertion of integral membrane proteins into the membrane.</text>
</comment>
<gene>
    <name evidence="3" type="ORF">GCM10025865_13630</name>
</gene>
<reference evidence="4" key="1">
    <citation type="journal article" date="2019" name="Int. J. Syst. Evol. Microbiol.">
        <title>The Global Catalogue of Microorganisms (GCM) 10K type strain sequencing project: providing services to taxonomists for standard genome sequencing and annotation.</title>
        <authorList>
            <consortium name="The Broad Institute Genomics Platform"/>
            <consortium name="The Broad Institute Genome Sequencing Center for Infectious Disease"/>
            <person name="Wu L."/>
            <person name="Ma J."/>
        </authorList>
    </citation>
    <scope>NUCLEOTIDE SEQUENCE [LARGE SCALE GENOMIC DNA]</scope>
    <source>
        <strain evidence="4">NBRC 108565</strain>
    </source>
</reference>
<sequence>MERVQESASTQSIRGLRRAPARVLIALVRLYQRWISPLTPPTCKYYPSCSQYAVTAVGRHGVVRGSGLAIWRLLRCNPWSDGGVDDVPERAKVHEGDVTSTRTSARGDAVGQHVTEA</sequence>
<proteinExistence type="inferred from homology"/>
<dbReference type="EMBL" id="AP027729">
    <property type="protein sequence ID" value="BDZ42064.1"/>
    <property type="molecule type" value="Genomic_DNA"/>
</dbReference>
<evidence type="ECO:0000313" key="4">
    <source>
        <dbReference type="Proteomes" id="UP001321475"/>
    </source>
</evidence>
<evidence type="ECO:0000256" key="1">
    <source>
        <dbReference type="HAMAP-Rule" id="MF_00386"/>
    </source>
</evidence>
<feature type="region of interest" description="Disordered" evidence="2">
    <location>
        <begin position="93"/>
        <end position="117"/>
    </location>
</feature>
<keyword evidence="4" id="KW-1185">Reference proteome</keyword>
<comment type="subcellular location">
    <subcellularLocation>
        <location evidence="1">Cell membrane</location>
        <topology evidence="1">Peripheral membrane protein</topology>
        <orientation evidence="1">Cytoplasmic side</orientation>
    </subcellularLocation>
</comment>
<keyword evidence="1" id="KW-0472">Membrane</keyword>
<comment type="similarity">
    <text evidence="1">Belongs to the UPF0161 family.</text>
</comment>
<dbReference type="Proteomes" id="UP001321475">
    <property type="component" value="Chromosome"/>
</dbReference>
<dbReference type="NCBIfam" id="TIGR00278">
    <property type="entry name" value="membrane protein insertion efficiency factor YidD"/>
    <property type="match status" value="1"/>
</dbReference>
<evidence type="ECO:0000313" key="3">
    <source>
        <dbReference type="EMBL" id="BDZ42064.1"/>
    </source>
</evidence>